<keyword evidence="3" id="KW-1185">Reference proteome</keyword>
<dbReference type="EMBL" id="HG996476">
    <property type="protein sequence ID" value="CAG1853246.1"/>
    <property type="molecule type" value="Genomic_DNA"/>
</dbReference>
<dbReference type="Proteomes" id="UP000012960">
    <property type="component" value="Unplaced"/>
</dbReference>
<organism evidence="2 3">
    <name type="scientific">Musa acuminata subsp. malaccensis</name>
    <name type="common">Wild banana</name>
    <name type="synonym">Musa malaccensis</name>
    <dbReference type="NCBI Taxonomy" id="214687"/>
    <lineage>
        <taxon>Eukaryota</taxon>
        <taxon>Viridiplantae</taxon>
        <taxon>Streptophyta</taxon>
        <taxon>Embryophyta</taxon>
        <taxon>Tracheophyta</taxon>
        <taxon>Spermatophyta</taxon>
        <taxon>Magnoliopsida</taxon>
        <taxon>Liliopsida</taxon>
        <taxon>Zingiberales</taxon>
        <taxon>Musaceae</taxon>
        <taxon>Musa</taxon>
    </lineage>
</organism>
<protein>
    <submittedName>
        <fullName evidence="1">(wild Malaysian banana) hypothetical protein</fullName>
    </submittedName>
</protein>
<name>A0A804KV65_MUSAM</name>
<evidence type="ECO:0000313" key="3">
    <source>
        <dbReference type="Proteomes" id="UP000012960"/>
    </source>
</evidence>
<gene>
    <name evidence="1" type="ORF">GSMUA_314720.1</name>
</gene>
<reference evidence="1" key="1">
    <citation type="submission" date="2021-03" db="EMBL/GenBank/DDBJ databases">
        <authorList>
            <consortium name="Genoscope - CEA"/>
            <person name="William W."/>
        </authorList>
    </citation>
    <scope>NUCLEOTIDE SEQUENCE</scope>
    <source>
        <strain evidence="1">Doubled-haploid Pahang</strain>
    </source>
</reference>
<dbReference type="InParanoid" id="A0A804KV65"/>
<dbReference type="EnsemblPlants" id="Ma10_t11720.1">
    <property type="protein sequence ID" value="Ma10_p11720.1"/>
    <property type="gene ID" value="Ma10_g11720"/>
</dbReference>
<accession>A0A804KV65</accession>
<evidence type="ECO:0000313" key="2">
    <source>
        <dbReference type="EnsemblPlants" id="Ma10_p11720.1"/>
    </source>
</evidence>
<proteinExistence type="predicted"/>
<reference evidence="2" key="2">
    <citation type="submission" date="2021-05" db="UniProtKB">
        <authorList>
            <consortium name="EnsemblPlants"/>
        </authorList>
    </citation>
    <scope>IDENTIFICATION</scope>
    <source>
        <strain evidence="2">subsp. malaccensis</strain>
    </source>
</reference>
<evidence type="ECO:0000313" key="1">
    <source>
        <dbReference type="EMBL" id="CAG1853246.1"/>
    </source>
</evidence>
<sequence length="38" mass="4523">MMVINYKMYTVKDNTDLYLMVNFSSKCCLVFYAAIPEY</sequence>
<dbReference type="Gramene" id="Ma10_t11720.1">
    <property type="protein sequence ID" value="Ma10_p11720.1"/>
    <property type="gene ID" value="Ma10_g11720"/>
</dbReference>
<dbReference type="AlphaFoldDB" id="A0A804KV65"/>